<reference evidence="8 9" key="1">
    <citation type="submission" date="2019-03" db="EMBL/GenBank/DDBJ databases">
        <title>Genomic Encyclopedia of Type Strains, Phase IV (KMG-IV): sequencing the most valuable type-strain genomes for metagenomic binning, comparative biology and taxonomic classification.</title>
        <authorList>
            <person name="Goeker M."/>
        </authorList>
    </citation>
    <scope>NUCLEOTIDE SEQUENCE [LARGE SCALE GENOMIC DNA]</scope>
    <source>
        <strain evidence="8 9">DSM 24176</strain>
    </source>
</reference>
<feature type="transmembrane region" description="Helical" evidence="6">
    <location>
        <begin position="699"/>
        <end position="718"/>
    </location>
</feature>
<evidence type="ECO:0000256" key="4">
    <source>
        <dbReference type="ARBA" id="ARBA00022989"/>
    </source>
</evidence>
<dbReference type="Proteomes" id="UP000294545">
    <property type="component" value="Unassembled WGS sequence"/>
</dbReference>
<feature type="transmembrane region" description="Helical" evidence="6">
    <location>
        <begin position="425"/>
        <end position="445"/>
    </location>
</feature>
<dbReference type="PANTHER" id="PTHR30287">
    <property type="entry name" value="MEMBRANE COMPONENT OF PREDICTED ABC SUPERFAMILY METABOLITE UPTAKE TRANSPORTER"/>
    <property type="match status" value="1"/>
</dbReference>
<evidence type="ECO:0000256" key="3">
    <source>
        <dbReference type="ARBA" id="ARBA00022692"/>
    </source>
</evidence>
<proteinExistence type="predicted"/>
<dbReference type="RefSeq" id="WP_132282507.1">
    <property type="nucleotide sequence ID" value="NZ_SMGQ01000013.1"/>
</dbReference>
<sequence>MVLKFIRKDFLRQKLITIALFVFIMLSAVLMASGANMLMDLTHSIRYFFEASHAPHFIQYHSGDMEQELIDRWSEEHQWVKQQETSEMINIDGSHIYFNNSQESQQNTLMEMGFVKQNEKFDYLLTLDNEKIQVKEGEMAVPIMYMQKNDLKLGDKVKITNTSEEMEFVITDFVRDVQMNPSIVSSKRFVVSDNDFEILKRDYGTIEHIISFQLNTIENLSEFANQYHLSNLPQTGPTIDYELLKLVNGLTDGLIAAVLIMIALLISSIALLCLRFTILWAIEEDYKDIGVMKGIGILPRDIKGFYLTKYFFLSLSASITGFVVSLLLNNLFSKNIRAYIGHVPKNLIQKAMPLLATLLIFAIVLSFCMVILRHFNKISVVEAINRNGLSNHKSHRKIFALHKSNKIHPSIFLGLRDVVLRCKTYLLLFFVFVLCILIIIVPLNFVNTVQSSDFMTYLGMGKSDLYIDLRQSEDVNERFEKMIQYIENDSDTVQYAGFITSTYEVFNKEGYKESLIVGVGDVSIFPLAYVEGKAPEGNNEIALSFLSAKALEKQIGNEITLMVEEKPRTMVVTGIYQDITNGGKTAKANITPNRKDALWYSIHVDINGDVTDKINEYGELFSGVSMTSITQYLEQTFAHTVHQLKNIIAIIIVLIVLVIIMITSLFFKLHVAKDLSQISVMRSIGIDLRQIQLQYITKVLVVLNLGIMVGTIMANTLGERLLSLVLSFIGASQFKFVSNPLIAYFIVPMGLMTVVTLTTLLSIASIKKHSITIQNLE</sequence>
<protein>
    <submittedName>
        <fullName evidence="8">Putative ABC transport system permease protein</fullName>
    </submittedName>
</protein>
<evidence type="ECO:0000256" key="6">
    <source>
        <dbReference type="SAM" id="Phobius"/>
    </source>
</evidence>
<keyword evidence="3 6" id="KW-0812">Transmembrane</keyword>
<dbReference type="OrthoDB" id="9766372at2"/>
<comment type="caution">
    <text evidence="8">The sequence shown here is derived from an EMBL/GenBank/DDBJ whole genome shotgun (WGS) entry which is preliminary data.</text>
</comment>
<feature type="transmembrane region" description="Helical" evidence="6">
    <location>
        <begin position="741"/>
        <end position="764"/>
    </location>
</feature>
<feature type="transmembrane region" description="Helical" evidence="6">
    <location>
        <begin position="352"/>
        <end position="372"/>
    </location>
</feature>
<evidence type="ECO:0000313" key="9">
    <source>
        <dbReference type="Proteomes" id="UP000294545"/>
    </source>
</evidence>
<dbReference type="InterPro" id="IPR038766">
    <property type="entry name" value="Membrane_comp_ABC_pdt"/>
</dbReference>
<dbReference type="EMBL" id="SMGQ01000013">
    <property type="protein sequence ID" value="TCK92640.1"/>
    <property type="molecule type" value="Genomic_DNA"/>
</dbReference>
<feature type="transmembrane region" description="Helical" evidence="6">
    <location>
        <begin position="647"/>
        <end position="667"/>
    </location>
</feature>
<evidence type="ECO:0000256" key="1">
    <source>
        <dbReference type="ARBA" id="ARBA00004651"/>
    </source>
</evidence>
<evidence type="ECO:0000259" key="7">
    <source>
        <dbReference type="Pfam" id="PF02687"/>
    </source>
</evidence>
<feature type="domain" description="ABC3 transporter permease C-terminal" evidence="7">
    <location>
        <begin position="260"/>
        <end position="371"/>
    </location>
</feature>
<keyword evidence="2" id="KW-1003">Cell membrane</keyword>
<evidence type="ECO:0000256" key="2">
    <source>
        <dbReference type="ARBA" id="ARBA00022475"/>
    </source>
</evidence>
<evidence type="ECO:0000313" key="8">
    <source>
        <dbReference type="EMBL" id="TCK92640.1"/>
    </source>
</evidence>
<name>A0A4R1MKR4_9FIRM</name>
<feature type="domain" description="ABC3 transporter permease C-terminal" evidence="7">
    <location>
        <begin position="650"/>
        <end position="770"/>
    </location>
</feature>
<dbReference type="InterPro" id="IPR023298">
    <property type="entry name" value="ATPase_P-typ_TM_dom_sf"/>
</dbReference>
<comment type="subcellular location">
    <subcellularLocation>
        <location evidence="1">Cell membrane</location>
        <topology evidence="1">Multi-pass membrane protein</topology>
    </subcellularLocation>
</comment>
<keyword evidence="5 6" id="KW-0472">Membrane</keyword>
<feature type="transmembrane region" description="Helical" evidence="6">
    <location>
        <begin position="254"/>
        <end position="282"/>
    </location>
</feature>
<keyword evidence="4 6" id="KW-1133">Transmembrane helix</keyword>
<dbReference type="InterPro" id="IPR003838">
    <property type="entry name" value="ABC3_permease_C"/>
</dbReference>
<dbReference type="AlphaFoldDB" id="A0A4R1MKR4"/>
<feature type="transmembrane region" description="Helical" evidence="6">
    <location>
        <begin position="310"/>
        <end position="332"/>
    </location>
</feature>
<dbReference type="Pfam" id="PF02687">
    <property type="entry name" value="FtsX"/>
    <property type="match status" value="2"/>
</dbReference>
<dbReference type="PANTHER" id="PTHR30287:SF2">
    <property type="entry name" value="BLL1001 PROTEIN"/>
    <property type="match status" value="1"/>
</dbReference>
<gene>
    <name evidence="8" type="ORF">EDC19_1792</name>
</gene>
<organism evidence="8 9">
    <name type="scientific">Natranaerovirga hydrolytica</name>
    <dbReference type="NCBI Taxonomy" id="680378"/>
    <lineage>
        <taxon>Bacteria</taxon>
        <taxon>Bacillati</taxon>
        <taxon>Bacillota</taxon>
        <taxon>Clostridia</taxon>
        <taxon>Lachnospirales</taxon>
        <taxon>Natranaerovirgaceae</taxon>
        <taxon>Natranaerovirga</taxon>
    </lineage>
</organism>
<evidence type="ECO:0000256" key="5">
    <source>
        <dbReference type="ARBA" id="ARBA00023136"/>
    </source>
</evidence>
<keyword evidence="9" id="KW-1185">Reference proteome</keyword>
<dbReference type="SUPFAM" id="SSF81665">
    <property type="entry name" value="Calcium ATPase, transmembrane domain M"/>
    <property type="match status" value="1"/>
</dbReference>
<dbReference type="GO" id="GO:0005886">
    <property type="term" value="C:plasma membrane"/>
    <property type="evidence" value="ECO:0007669"/>
    <property type="project" value="UniProtKB-SubCell"/>
</dbReference>
<accession>A0A4R1MKR4</accession>